<organism evidence="3 4">
    <name type="scientific">Mesorhizobium marinum</name>
    <dbReference type="NCBI Taxonomy" id="3228790"/>
    <lineage>
        <taxon>Bacteria</taxon>
        <taxon>Pseudomonadati</taxon>
        <taxon>Pseudomonadota</taxon>
        <taxon>Alphaproteobacteria</taxon>
        <taxon>Hyphomicrobiales</taxon>
        <taxon>Phyllobacteriaceae</taxon>
        <taxon>Mesorhizobium</taxon>
    </lineage>
</organism>
<dbReference type="InterPro" id="IPR011042">
    <property type="entry name" value="6-blade_b-propeller_TolB-like"/>
</dbReference>
<dbReference type="Gene3D" id="2.120.10.30">
    <property type="entry name" value="TolB, C-terminal domain"/>
    <property type="match status" value="1"/>
</dbReference>
<sequence length="290" mass="31555">MTTVSVLCDIACHLGEGPTYDPASNTLFWFDIREKKLLEKRMPDGDVTVHDLPFMASALAVIDDRRQLIVGETGLHVRDVETGALTLHTPVEADNARTRSNDSRVHPCGALWFGTMSKTEEKGAGAIYWYFRGEVRTLYPGIGIPNSICFSGDGRIAYFTDTAVNLLMRVACDPSTGLPMGEPAVFHDQRRDIGGIDGSVVDAEGVLWNARWGAGSLDAYSPDGKRIRSVAIPARQSSCPAFVGPTADRIAVTSAWQGYDDAARRRDPEAGKTFLVELPVKGRFDPPVAL</sequence>
<proteinExistence type="inferred from homology"/>
<dbReference type="Pfam" id="PF08450">
    <property type="entry name" value="SGL"/>
    <property type="match status" value="1"/>
</dbReference>
<dbReference type="PANTHER" id="PTHR10907:SF47">
    <property type="entry name" value="REGUCALCIN"/>
    <property type="match status" value="1"/>
</dbReference>
<protein>
    <submittedName>
        <fullName evidence="3">SMP-30/gluconolactonase/LRE family protein</fullName>
    </submittedName>
</protein>
<dbReference type="SUPFAM" id="SSF63829">
    <property type="entry name" value="Calcium-dependent phosphotriesterase"/>
    <property type="match status" value="1"/>
</dbReference>
<evidence type="ECO:0000259" key="2">
    <source>
        <dbReference type="Pfam" id="PF08450"/>
    </source>
</evidence>
<evidence type="ECO:0000256" key="1">
    <source>
        <dbReference type="ARBA" id="ARBA00008853"/>
    </source>
</evidence>
<dbReference type="InterPro" id="IPR013658">
    <property type="entry name" value="SGL"/>
</dbReference>
<dbReference type="EMBL" id="JBFOCI010000002">
    <property type="protein sequence ID" value="MEW9806217.1"/>
    <property type="molecule type" value="Genomic_DNA"/>
</dbReference>
<comment type="caution">
    <text evidence="3">The sequence shown here is derived from an EMBL/GenBank/DDBJ whole genome shotgun (WGS) entry which is preliminary data.</text>
</comment>
<dbReference type="PRINTS" id="PR01790">
    <property type="entry name" value="SMP30FAMILY"/>
</dbReference>
<feature type="domain" description="SMP-30/Gluconolactonase/LRE-like region" evidence="2">
    <location>
        <begin position="14"/>
        <end position="255"/>
    </location>
</feature>
<evidence type="ECO:0000313" key="4">
    <source>
        <dbReference type="Proteomes" id="UP001556196"/>
    </source>
</evidence>
<accession>A0ABV3QZY8</accession>
<name>A0ABV3QZY8_9HYPH</name>
<comment type="similarity">
    <text evidence="1">Belongs to the SMP-30/CGR1 family.</text>
</comment>
<dbReference type="PANTHER" id="PTHR10907">
    <property type="entry name" value="REGUCALCIN"/>
    <property type="match status" value="1"/>
</dbReference>
<dbReference type="RefSeq" id="WP_367723288.1">
    <property type="nucleotide sequence ID" value="NZ_JBFOCI010000002.1"/>
</dbReference>
<evidence type="ECO:0000313" key="3">
    <source>
        <dbReference type="EMBL" id="MEW9806217.1"/>
    </source>
</evidence>
<gene>
    <name evidence="3" type="ORF">ABUE31_09505</name>
</gene>
<dbReference type="Proteomes" id="UP001556196">
    <property type="component" value="Unassembled WGS sequence"/>
</dbReference>
<dbReference type="InterPro" id="IPR005511">
    <property type="entry name" value="SMP-30"/>
</dbReference>
<keyword evidence="4" id="KW-1185">Reference proteome</keyword>
<reference evidence="3 4" key="1">
    <citation type="submission" date="2024-06" db="EMBL/GenBank/DDBJ databases">
        <authorList>
            <person name="Tuo L."/>
        </authorList>
    </citation>
    <scope>NUCLEOTIDE SEQUENCE [LARGE SCALE GENOMIC DNA]</scope>
    <source>
        <strain evidence="3 4">ZMM04-5</strain>
    </source>
</reference>